<evidence type="ECO:0000313" key="4">
    <source>
        <dbReference type="Proteomes" id="UP000183772"/>
    </source>
</evidence>
<gene>
    <name evidence="3" type="ORF">SAMN05216476_2065</name>
</gene>
<dbReference type="EMBL" id="LT629790">
    <property type="protein sequence ID" value="SDU42947.1"/>
    <property type="molecule type" value="Genomic_DNA"/>
</dbReference>
<reference evidence="3 4" key="1">
    <citation type="submission" date="2016-10" db="EMBL/GenBank/DDBJ databases">
        <authorList>
            <person name="Varghese N."/>
            <person name="Submissions S."/>
        </authorList>
    </citation>
    <scope>NUCLEOTIDE SEQUENCE [LARGE SCALE GENOMIC DNA]</scope>
    <source>
        <strain evidence="3 4">DSM 16733</strain>
    </source>
</reference>
<dbReference type="Proteomes" id="UP000183772">
    <property type="component" value="Chromosome I"/>
</dbReference>
<evidence type="ECO:0000256" key="1">
    <source>
        <dbReference type="ARBA" id="ARBA00005686"/>
    </source>
</evidence>
<comment type="function">
    <text evidence="2">Involved in fatty acylation of protoxin at internal lysine residues, thereby converting it to the active toxin.</text>
</comment>
<sequence>MKIPAKLHTYCRCDYSSNRAKLIGFACIIICTNSNYSLFEIMNLRLWIAPAIDHKQILFFFDKNDSPVGYVTWANLAPDSEARLLKDPNFLLHASEWNEGGKTWIIDFCFPSGHTAEAIKSLKKHFQSLGIDRVFWGRRNSDNSIRRVGNFVIPHREYATHSINLK</sequence>
<evidence type="ECO:0000256" key="2">
    <source>
        <dbReference type="RuleBase" id="RU368102"/>
    </source>
</evidence>
<protein>
    <recommendedName>
        <fullName evidence="2">RTX toxin-activating lysine-acyltransferase</fullName>
        <ecNumber evidence="2">2.3.1.-</ecNumber>
    </recommendedName>
</protein>
<comment type="similarity">
    <text evidence="1 2">Belongs to the RTX toxin acyltransferase family.</text>
</comment>
<keyword evidence="2" id="KW-0963">Cytoplasm</keyword>
<proteinExistence type="inferred from homology"/>
<keyword evidence="4" id="KW-1185">Reference proteome</keyword>
<dbReference type="GO" id="GO:0005737">
    <property type="term" value="C:cytoplasm"/>
    <property type="evidence" value="ECO:0007669"/>
    <property type="project" value="UniProtKB-SubCell"/>
</dbReference>
<keyword evidence="2" id="KW-0808">Transferase</keyword>
<dbReference type="Pfam" id="PF02794">
    <property type="entry name" value="HlyC"/>
    <property type="match status" value="1"/>
</dbReference>
<comment type="subcellular location">
    <subcellularLocation>
        <location evidence="2">Cytoplasm</location>
    </subcellularLocation>
</comment>
<dbReference type="InterPro" id="IPR003996">
    <property type="entry name" value="RTX_toxin-activating_protC_bac"/>
</dbReference>
<organism evidence="3 4">
    <name type="scientific">Pseudomonas mediterranea</name>
    <dbReference type="NCBI Taxonomy" id="183795"/>
    <lineage>
        <taxon>Bacteria</taxon>
        <taxon>Pseudomonadati</taxon>
        <taxon>Pseudomonadota</taxon>
        <taxon>Gammaproteobacteria</taxon>
        <taxon>Pseudomonadales</taxon>
        <taxon>Pseudomonadaceae</taxon>
        <taxon>Pseudomonas</taxon>
    </lineage>
</organism>
<dbReference type="GO" id="GO:0031640">
    <property type="term" value="P:killing of cells of another organism"/>
    <property type="evidence" value="ECO:0007669"/>
    <property type="project" value="UniProtKB-KW"/>
</dbReference>
<name>A0AAX2DA58_9PSED</name>
<dbReference type="GO" id="GO:0016746">
    <property type="term" value="F:acyltransferase activity"/>
    <property type="evidence" value="ECO:0007669"/>
    <property type="project" value="UniProtKB-UniRule"/>
</dbReference>
<keyword evidence="2" id="KW-0012">Acyltransferase</keyword>
<accession>A0AAX2DA58</accession>
<evidence type="ECO:0000313" key="3">
    <source>
        <dbReference type="EMBL" id="SDU42947.1"/>
    </source>
</evidence>
<dbReference type="EC" id="2.3.1.-" evidence="2"/>
<dbReference type="GO" id="GO:0009404">
    <property type="term" value="P:toxin metabolic process"/>
    <property type="evidence" value="ECO:0007669"/>
    <property type="project" value="UniProtKB-UniRule"/>
</dbReference>
<dbReference type="AlphaFoldDB" id="A0AAX2DA58"/>
<keyword evidence="2" id="KW-0204">Cytolysis</keyword>